<evidence type="ECO:0000256" key="12">
    <source>
        <dbReference type="ARBA" id="ARBA00023136"/>
    </source>
</evidence>
<keyword evidence="4 14" id="KW-0349">Heme</keyword>
<feature type="transmembrane region" description="Helical" evidence="15">
    <location>
        <begin position="174"/>
        <end position="195"/>
    </location>
</feature>
<evidence type="ECO:0000256" key="6">
    <source>
        <dbReference type="ARBA" id="ARBA00022723"/>
    </source>
</evidence>
<dbReference type="PROSITE" id="PS50255">
    <property type="entry name" value="CYTOCHROME_B5_2"/>
    <property type="match status" value="1"/>
</dbReference>
<dbReference type="PIRSF" id="PIRSF000345">
    <property type="entry name" value="OLE1"/>
    <property type="match status" value="1"/>
</dbReference>
<evidence type="ECO:0000256" key="7">
    <source>
        <dbReference type="ARBA" id="ARBA00022832"/>
    </source>
</evidence>
<keyword evidence="3 14" id="KW-0444">Lipid biosynthesis</keyword>
<feature type="transmembrane region" description="Helical" evidence="15">
    <location>
        <begin position="34"/>
        <end position="54"/>
    </location>
</feature>
<dbReference type="SUPFAM" id="SSF55856">
    <property type="entry name" value="Cytochrome b5-like heme/steroid binding domain"/>
    <property type="match status" value="1"/>
</dbReference>
<dbReference type="EMBL" id="KZ993176">
    <property type="protein sequence ID" value="RKP05312.1"/>
    <property type="molecule type" value="Genomic_DNA"/>
</dbReference>
<dbReference type="Gene3D" id="3.10.120.10">
    <property type="entry name" value="Cytochrome b5-like heme/steroid binding domain"/>
    <property type="match status" value="1"/>
</dbReference>
<dbReference type="SMART" id="SM01117">
    <property type="entry name" value="Cyt-b5"/>
    <property type="match status" value="1"/>
</dbReference>
<dbReference type="InterPro" id="IPR018506">
    <property type="entry name" value="Cyt_B5_heme-BS"/>
</dbReference>
<dbReference type="GO" id="GO:0004768">
    <property type="term" value="F:stearoyl-CoA 9-desaturase activity"/>
    <property type="evidence" value="ECO:0007669"/>
    <property type="project" value="UniProtKB-UniRule"/>
</dbReference>
<dbReference type="InterPro" id="IPR005804">
    <property type="entry name" value="FA_desaturase_dom"/>
</dbReference>
<dbReference type="PROSITE" id="PS00191">
    <property type="entry name" value="CYTOCHROME_B5_1"/>
    <property type="match status" value="1"/>
</dbReference>
<keyword evidence="10 14" id="KW-0408">Iron</keyword>
<dbReference type="InterPro" id="IPR009160">
    <property type="entry name" value="Acyl-CoA_deSatase_haem/ster-bd"/>
</dbReference>
<evidence type="ECO:0000256" key="11">
    <source>
        <dbReference type="ARBA" id="ARBA00023098"/>
    </source>
</evidence>
<keyword evidence="11 14" id="KW-0443">Lipid metabolism</keyword>
<comment type="subcellular location">
    <subcellularLocation>
        <location evidence="1">Membrane</location>
        <topology evidence="1">Multi-pass membrane protein</topology>
    </subcellularLocation>
</comment>
<evidence type="ECO:0000313" key="18">
    <source>
        <dbReference type="Proteomes" id="UP000271241"/>
    </source>
</evidence>
<dbReference type="Pfam" id="PF00487">
    <property type="entry name" value="FA_desaturase"/>
    <property type="match status" value="1"/>
</dbReference>
<evidence type="ECO:0000256" key="15">
    <source>
        <dbReference type="SAM" id="Phobius"/>
    </source>
</evidence>
<evidence type="ECO:0000256" key="2">
    <source>
        <dbReference type="ARBA" id="ARBA00009295"/>
    </source>
</evidence>
<dbReference type="PANTHER" id="PTHR11351:SF31">
    <property type="entry name" value="DESATURASE 1, ISOFORM A-RELATED"/>
    <property type="match status" value="1"/>
</dbReference>
<keyword evidence="7 14" id="KW-0276">Fatty acid metabolism</keyword>
<dbReference type="PROSITE" id="PS00476">
    <property type="entry name" value="FATTY_ACID_DESATUR_1"/>
    <property type="match status" value="1"/>
</dbReference>
<dbReference type="CDD" id="cd03505">
    <property type="entry name" value="Delta9-FADS-like"/>
    <property type="match status" value="1"/>
</dbReference>
<dbReference type="Pfam" id="PF00173">
    <property type="entry name" value="Cyt-b5"/>
    <property type="match status" value="1"/>
</dbReference>
<keyword evidence="13 14" id="KW-0275">Fatty acid biosynthesis</keyword>
<feature type="domain" description="Cytochrome b5 heme-binding" evidence="16">
    <location>
        <begin position="327"/>
        <end position="406"/>
    </location>
</feature>
<keyword evidence="18" id="KW-1185">Reference proteome</keyword>
<evidence type="ECO:0000256" key="10">
    <source>
        <dbReference type="ARBA" id="ARBA00023004"/>
    </source>
</evidence>
<evidence type="ECO:0000256" key="5">
    <source>
        <dbReference type="ARBA" id="ARBA00022692"/>
    </source>
</evidence>
<dbReference type="Proteomes" id="UP000271241">
    <property type="component" value="Unassembled WGS sequence"/>
</dbReference>
<evidence type="ECO:0000256" key="14">
    <source>
        <dbReference type="PIRNR" id="PIRNR000345"/>
    </source>
</evidence>
<reference evidence="18" key="1">
    <citation type="journal article" date="2018" name="Nat. Microbiol.">
        <title>Leveraging single-cell genomics to expand the fungal tree of life.</title>
        <authorList>
            <person name="Ahrendt S.R."/>
            <person name="Quandt C.A."/>
            <person name="Ciobanu D."/>
            <person name="Clum A."/>
            <person name="Salamov A."/>
            <person name="Andreopoulos B."/>
            <person name="Cheng J.F."/>
            <person name="Woyke T."/>
            <person name="Pelin A."/>
            <person name="Henrissat B."/>
            <person name="Reynolds N.K."/>
            <person name="Benny G.L."/>
            <person name="Smith M.E."/>
            <person name="James T.Y."/>
            <person name="Grigoriev I.V."/>
        </authorList>
    </citation>
    <scope>NUCLEOTIDE SEQUENCE [LARGE SCALE GENOMIC DNA]</scope>
    <source>
        <strain evidence="18">RSA 1356</strain>
    </source>
</reference>
<dbReference type="AlphaFoldDB" id="A0A4P9XHY9"/>
<evidence type="ECO:0000256" key="3">
    <source>
        <dbReference type="ARBA" id="ARBA00022516"/>
    </source>
</evidence>
<dbReference type="GO" id="GO:0020037">
    <property type="term" value="F:heme binding"/>
    <property type="evidence" value="ECO:0007669"/>
    <property type="project" value="InterPro"/>
</dbReference>
<accession>A0A4P9XHY9</accession>
<gene>
    <name evidence="17" type="ORF">THASP1DRAFT_32851</name>
</gene>
<evidence type="ECO:0000313" key="17">
    <source>
        <dbReference type="EMBL" id="RKP05312.1"/>
    </source>
</evidence>
<keyword evidence="9 14" id="KW-0560">Oxidoreductase</keyword>
<evidence type="ECO:0000256" key="13">
    <source>
        <dbReference type="ARBA" id="ARBA00023160"/>
    </source>
</evidence>
<dbReference type="OrthoDB" id="10260134at2759"/>
<keyword evidence="6 14" id="KW-0479">Metal-binding</keyword>
<dbReference type="PRINTS" id="PR00075">
    <property type="entry name" value="FACDDSATRASE"/>
</dbReference>
<keyword evidence="14" id="KW-0813">Transport</keyword>
<evidence type="ECO:0000256" key="8">
    <source>
        <dbReference type="ARBA" id="ARBA00022989"/>
    </source>
</evidence>
<keyword evidence="8 15" id="KW-1133">Transmembrane helix</keyword>
<evidence type="ECO:0000256" key="1">
    <source>
        <dbReference type="ARBA" id="ARBA00004141"/>
    </source>
</evidence>
<dbReference type="GO" id="GO:0006636">
    <property type="term" value="P:unsaturated fatty acid biosynthetic process"/>
    <property type="evidence" value="ECO:0007669"/>
    <property type="project" value="UniProtKB-UniRule"/>
</dbReference>
<feature type="transmembrane region" description="Helical" evidence="15">
    <location>
        <begin position="61"/>
        <end position="80"/>
    </location>
</feature>
<keyword evidence="14" id="KW-0249">Electron transport</keyword>
<dbReference type="EC" id="1.14.19.1" evidence="14"/>
<dbReference type="InterPro" id="IPR001522">
    <property type="entry name" value="FADS-1_CS"/>
</dbReference>
<evidence type="ECO:0000259" key="16">
    <source>
        <dbReference type="PROSITE" id="PS50255"/>
    </source>
</evidence>
<sequence length="418" mass="48066">MPTATVVQGPKELVDVPKLGKTTPVDYSKLRINWPQASLLVITPFIALYGILTVPLCRATMIWTIFYYFFAGLGITAGYHRLWSHRSYEARLPLQIILALGGVSAFQGSIRWWSRGHRAHHRHTDTDEDPYGIHRGLFWSHFGWLLFHPESKPGPADVSDLEKDPLVRWQHRNYMWLAPFMSLVLPTLVAGFGWGDWRGGYFYAAVLRLVLVHHATFCVNSLAHWLGEASYDDLNSPRDHFITAIVTFGEGYHNFHHEFPRDYRNAIRWWQYDPTKWLIHLCSWTGQAYGLRRFSDNEIRKGNVLMREKQIIMEKTTIEWGTPACDLPAYTWEEFQHECRENGRMWTVIDGFVLDFERFIGDHPGGEGMIRSGRGRDSTKAFNGGVHVHRRAARNLLTAMRVGVIKRGDTASESAAQA</sequence>
<proteinExistence type="inferred from homology"/>
<dbReference type="GO" id="GO:0005506">
    <property type="term" value="F:iron ion binding"/>
    <property type="evidence" value="ECO:0007669"/>
    <property type="project" value="TreeGrafter"/>
</dbReference>
<feature type="transmembrane region" description="Helical" evidence="15">
    <location>
        <begin position="92"/>
        <end position="113"/>
    </location>
</feature>
<dbReference type="InterPro" id="IPR001199">
    <property type="entry name" value="Cyt_B5-like_heme/steroid-bd"/>
</dbReference>
<dbReference type="PANTHER" id="PTHR11351">
    <property type="entry name" value="ACYL-COA DESATURASE"/>
    <property type="match status" value="1"/>
</dbReference>
<keyword evidence="5 15" id="KW-0812">Transmembrane</keyword>
<keyword evidence="12 15" id="KW-0472">Membrane</keyword>
<dbReference type="STRING" id="78915.A0A4P9XHY9"/>
<comment type="similarity">
    <text evidence="2 14">Belongs to the fatty acid desaturase type 1 family.</text>
</comment>
<dbReference type="InterPro" id="IPR036400">
    <property type="entry name" value="Cyt_B5-like_heme/steroid_sf"/>
</dbReference>
<dbReference type="GO" id="GO:0005789">
    <property type="term" value="C:endoplasmic reticulum membrane"/>
    <property type="evidence" value="ECO:0007669"/>
    <property type="project" value="TreeGrafter"/>
</dbReference>
<organism evidence="17 18">
    <name type="scientific">Thamnocephalis sphaerospora</name>
    <dbReference type="NCBI Taxonomy" id="78915"/>
    <lineage>
        <taxon>Eukaryota</taxon>
        <taxon>Fungi</taxon>
        <taxon>Fungi incertae sedis</taxon>
        <taxon>Zoopagomycota</taxon>
        <taxon>Zoopagomycotina</taxon>
        <taxon>Zoopagomycetes</taxon>
        <taxon>Zoopagales</taxon>
        <taxon>Sigmoideomycetaceae</taxon>
        <taxon>Thamnocephalis</taxon>
    </lineage>
</organism>
<dbReference type="InterPro" id="IPR015876">
    <property type="entry name" value="Acyl-CoA_DS"/>
</dbReference>
<comment type="catalytic activity">
    <reaction evidence="14">
        <text>octadecanoyl-CoA + 2 Fe(II)-[cytochrome b5] + O2 + 2 H(+) = (9Z)-octadecenoyl-CoA + 2 Fe(III)-[cytochrome b5] + 2 H2O</text>
        <dbReference type="Rhea" id="RHEA:19721"/>
        <dbReference type="Rhea" id="RHEA-COMP:10438"/>
        <dbReference type="Rhea" id="RHEA-COMP:10439"/>
        <dbReference type="ChEBI" id="CHEBI:15377"/>
        <dbReference type="ChEBI" id="CHEBI:15378"/>
        <dbReference type="ChEBI" id="CHEBI:15379"/>
        <dbReference type="ChEBI" id="CHEBI:29033"/>
        <dbReference type="ChEBI" id="CHEBI:29034"/>
        <dbReference type="ChEBI" id="CHEBI:57387"/>
        <dbReference type="ChEBI" id="CHEBI:57394"/>
        <dbReference type="EC" id="1.14.19.1"/>
    </reaction>
</comment>
<name>A0A4P9XHY9_9FUNG</name>
<protein>
    <recommendedName>
        <fullName evidence="14">Acyl-CoA desaturase</fullName>
        <ecNumber evidence="14">1.14.19.1</ecNumber>
    </recommendedName>
</protein>
<evidence type="ECO:0000256" key="9">
    <source>
        <dbReference type="ARBA" id="ARBA00023002"/>
    </source>
</evidence>
<evidence type="ECO:0000256" key="4">
    <source>
        <dbReference type="ARBA" id="ARBA00022617"/>
    </source>
</evidence>
<comment type="function">
    <text evidence="14">Stearoyl-CoA desaturase that utilizes O(2) and electrons from reduced cytochrome b5 to introduce the first double bond into saturated fatty acyl-CoA substrates.</text>
</comment>
<comment type="cofactor">
    <cofactor evidence="14">
        <name>Fe(2+)</name>
        <dbReference type="ChEBI" id="CHEBI:29033"/>
    </cofactor>
    <text evidence="14">Expected to bind 2 Fe(2+) ions per subunit.</text>
</comment>